<reference evidence="1" key="1">
    <citation type="submission" date="2020-05" db="EMBL/GenBank/DDBJ databases">
        <title>WGS assembly of Panicum virgatum.</title>
        <authorList>
            <person name="Lovell J.T."/>
            <person name="Jenkins J."/>
            <person name="Shu S."/>
            <person name="Juenger T.E."/>
            <person name="Schmutz J."/>
        </authorList>
    </citation>
    <scope>NUCLEOTIDE SEQUENCE</scope>
    <source>
        <strain evidence="1">AP13</strain>
    </source>
</reference>
<organism evidence="1 2">
    <name type="scientific">Panicum virgatum</name>
    <name type="common">Blackwell switchgrass</name>
    <dbReference type="NCBI Taxonomy" id="38727"/>
    <lineage>
        <taxon>Eukaryota</taxon>
        <taxon>Viridiplantae</taxon>
        <taxon>Streptophyta</taxon>
        <taxon>Embryophyta</taxon>
        <taxon>Tracheophyta</taxon>
        <taxon>Spermatophyta</taxon>
        <taxon>Magnoliopsida</taxon>
        <taxon>Liliopsida</taxon>
        <taxon>Poales</taxon>
        <taxon>Poaceae</taxon>
        <taxon>PACMAD clade</taxon>
        <taxon>Panicoideae</taxon>
        <taxon>Panicodae</taxon>
        <taxon>Paniceae</taxon>
        <taxon>Panicinae</taxon>
        <taxon>Panicum</taxon>
        <taxon>Panicum sect. Hiantes</taxon>
    </lineage>
</organism>
<proteinExistence type="predicted"/>
<dbReference type="AlphaFoldDB" id="A0A8T0PXK0"/>
<comment type="caution">
    <text evidence="1">The sequence shown here is derived from an EMBL/GenBank/DDBJ whole genome shotgun (WGS) entry which is preliminary data.</text>
</comment>
<gene>
    <name evidence="1" type="ORF">PVAP13_7NG195500</name>
</gene>
<sequence length="298" mass="34166">MSFLTSRQAVQTCVLSRRWVGLWRSAPCLNIDQREFNPTAEAEHLTLRKTPETVRFLNFVDNLLMFHRAESLDTFRFQLSNRHGCGVAHQCLRRCIECCPEVLEFCYSYYDSNYELPPLGSGSCRLRRLHLVGIYLDKDFTLHLRSGCPALIPHRGPFNLLRCLVNVRNLELSGLETLWNLHEGLDTIPAFPKLRTLVLNGCDTSDNLILECFLNSAISLEKLTLQDCKLAELTGKRKRVANPKVMCTKLRKDAPAFECPNLMSTEIRYREGDFDKLFGHLSGVWRNLQKSTITLTKA</sequence>
<accession>A0A8T0PXK0</accession>
<protein>
    <submittedName>
        <fullName evidence="1">Uncharacterized protein</fullName>
    </submittedName>
</protein>
<dbReference type="EMBL" id="CM029050">
    <property type="protein sequence ID" value="KAG2566390.1"/>
    <property type="molecule type" value="Genomic_DNA"/>
</dbReference>
<keyword evidence="2" id="KW-1185">Reference proteome</keyword>
<dbReference type="PANTHER" id="PTHR34223">
    <property type="entry name" value="OS11G0201299 PROTEIN"/>
    <property type="match status" value="1"/>
</dbReference>
<evidence type="ECO:0000313" key="1">
    <source>
        <dbReference type="EMBL" id="KAG2566390.1"/>
    </source>
</evidence>
<dbReference type="Proteomes" id="UP000823388">
    <property type="component" value="Chromosome 7N"/>
</dbReference>
<name>A0A8T0PXK0_PANVG</name>
<dbReference type="PANTHER" id="PTHR34223:SF102">
    <property type="entry name" value="F-BOX DOMAIN-CONTAINING PROTEIN"/>
    <property type="match status" value="1"/>
</dbReference>
<dbReference type="SUPFAM" id="SSF52047">
    <property type="entry name" value="RNI-like"/>
    <property type="match status" value="1"/>
</dbReference>
<evidence type="ECO:0000313" key="2">
    <source>
        <dbReference type="Proteomes" id="UP000823388"/>
    </source>
</evidence>
<dbReference type="InterPro" id="IPR053197">
    <property type="entry name" value="F-box_SCFL_complex_component"/>
</dbReference>
<dbReference type="InterPro" id="IPR032675">
    <property type="entry name" value="LRR_dom_sf"/>
</dbReference>
<dbReference type="Gene3D" id="3.80.10.10">
    <property type="entry name" value="Ribonuclease Inhibitor"/>
    <property type="match status" value="1"/>
</dbReference>